<accession>A0A7Y9JBY3</accession>
<dbReference type="AlphaFoldDB" id="A0A7Y9JBY3"/>
<dbReference type="RefSeq" id="WP_179664431.1">
    <property type="nucleotide sequence ID" value="NZ_JACCBG010000001.1"/>
</dbReference>
<organism evidence="1 2">
    <name type="scientific">Nocardioides panaciterrulae</name>
    <dbReference type="NCBI Taxonomy" id="661492"/>
    <lineage>
        <taxon>Bacteria</taxon>
        <taxon>Bacillati</taxon>
        <taxon>Actinomycetota</taxon>
        <taxon>Actinomycetes</taxon>
        <taxon>Propionibacteriales</taxon>
        <taxon>Nocardioidaceae</taxon>
        <taxon>Nocardioides</taxon>
    </lineage>
</organism>
<evidence type="ECO:0000313" key="1">
    <source>
        <dbReference type="EMBL" id="NYD42848.1"/>
    </source>
</evidence>
<keyword evidence="2" id="KW-1185">Reference proteome</keyword>
<protein>
    <submittedName>
        <fullName evidence="1">Uncharacterized protein</fullName>
    </submittedName>
</protein>
<dbReference type="EMBL" id="JACCBG010000001">
    <property type="protein sequence ID" value="NYD42848.1"/>
    <property type="molecule type" value="Genomic_DNA"/>
</dbReference>
<dbReference type="Proteomes" id="UP000535511">
    <property type="component" value="Unassembled WGS sequence"/>
</dbReference>
<proteinExistence type="predicted"/>
<comment type="caution">
    <text evidence="1">The sequence shown here is derived from an EMBL/GenBank/DDBJ whole genome shotgun (WGS) entry which is preliminary data.</text>
</comment>
<name>A0A7Y9JBY3_9ACTN</name>
<reference evidence="1 2" key="1">
    <citation type="submission" date="2020-07" db="EMBL/GenBank/DDBJ databases">
        <title>Sequencing the genomes of 1000 actinobacteria strains.</title>
        <authorList>
            <person name="Klenk H.-P."/>
        </authorList>
    </citation>
    <scope>NUCLEOTIDE SEQUENCE [LARGE SCALE GENOMIC DNA]</scope>
    <source>
        <strain evidence="1 2">DSM 21350</strain>
    </source>
</reference>
<gene>
    <name evidence="1" type="ORF">BJZ21_002931</name>
</gene>
<evidence type="ECO:0000313" key="2">
    <source>
        <dbReference type="Proteomes" id="UP000535511"/>
    </source>
</evidence>
<sequence>MDRGRRVVVRALTVAVGLAAGLGGTPVAHPTPYAAAGRDPAGGVIRSSPDDTVSWLRATELPGWQNQPQDRGPWSFRTWSFAQYPLNCGAQSGVAYQFIWAQRAGDAHASLLATRRPAVRAAVRRASSVFAASWAHVIDSAPAKLADHTPRVVTEPGPDGLCQVAYDRVQVPIDVWRREPYENYDNDGDPATPRRQGLFPWLEALGYDRPDRRYVVIEQGPGGWNPGGGAAVIAADGTFQRLDDQPGPQNRNEAAGTWIAVNVRQDGANLDPAAGGSLGEVLAHEWAHSLGAMLPSAPHYNPLNPVGHASDCADLLCYNDYDADGQHYDACGGATADTFAAFGTDPDDPKWGLNAPEWSRAAYRLDCHRDDYWGVDAGTGAEKRWVDRRWSIHRSRWLWGNPDVYTGPDLDISAYDVPPECAYDPGGWCPDGTPGGLRG</sequence>